<dbReference type="InterPro" id="IPR001734">
    <property type="entry name" value="Na/solute_symporter"/>
</dbReference>
<dbReference type="GO" id="GO:0005886">
    <property type="term" value="C:plasma membrane"/>
    <property type="evidence" value="ECO:0007669"/>
    <property type="project" value="TreeGrafter"/>
</dbReference>
<feature type="transmembrane region" description="Helical" evidence="8">
    <location>
        <begin position="121"/>
        <end position="139"/>
    </location>
</feature>
<evidence type="ECO:0000256" key="6">
    <source>
        <dbReference type="ARBA" id="ARBA00023136"/>
    </source>
</evidence>
<evidence type="ECO:0000256" key="4">
    <source>
        <dbReference type="ARBA" id="ARBA00022692"/>
    </source>
</evidence>
<feature type="transmembrane region" description="Helical" evidence="8">
    <location>
        <begin position="396"/>
        <end position="415"/>
    </location>
</feature>
<feature type="transmembrane region" description="Helical" evidence="8">
    <location>
        <begin position="435"/>
        <end position="459"/>
    </location>
</feature>
<dbReference type="InterPro" id="IPR050277">
    <property type="entry name" value="Sodium:Solute_Symporter"/>
</dbReference>
<accession>A0A8K1FFX3</accession>
<dbReference type="Proteomes" id="UP000794436">
    <property type="component" value="Unassembled WGS sequence"/>
</dbReference>
<sequence>MTLSAGATYGAMIATLVAVAIYAIHASRSMEVNNVKNFLSAKNSQTALRLAWCFFSAGMGSWTLFSFPEIGVIAGSWGVIGYTLSGVLGLVALGIFGPFSRSVLGDGVTLTDFVFNRFGRVMQIYVGLVSVFYQFISLASELTTVGDLALILSPNSEPAIPIIAVAVVTNIYLIIGGLRASLATDVWQGIGVVGLLLIVCVAMFAHVKVPEGAWGETKVAAFTTTGFETLVTLCIAVTASNLFFTGYWQRVYSAYDDRTLYKATFFACLIVIPFTVILAISGMVSYLAYPDGIYFFAILVDMGKFWQVLVAMVVASLASSVADSLQIGIAAELVTNFPSLTINHARAICVLLNIPAIIIALKHLNILELFLIADLLCTATVGPMLLGIWNRAHPTGAIAGCAMGLLTIFVNGWVVQGKFVGGFNWFLLPEGLYSVNSMITFILALVIPTVTTIVVSLALPAQYPARAAYLPANSPTVNFA</sequence>
<evidence type="ECO:0000313" key="9">
    <source>
        <dbReference type="EMBL" id="TMW58097.1"/>
    </source>
</evidence>
<feature type="transmembrane region" description="Helical" evidence="8">
    <location>
        <begin position="159"/>
        <end position="178"/>
    </location>
</feature>
<feature type="transmembrane region" description="Helical" evidence="8">
    <location>
        <begin position="190"/>
        <end position="207"/>
    </location>
</feature>
<dbReference type="OrthoDB" id="6132759at2759"/>
<dbReference type="InterPro" id="IPR038377">
    <property type="entry name" value="Na/Glc_symporter_sf"/>
</dbReference>
<dbReference type="PANTHER" id="PTHR48086">
    <property type="entry name" value="SODIUM/PROLINE SYMPORTER-RELATED"/>
    <property type="match status" value="1"/>
</dbReference>
<keyword evidence="5 8" id="KW-1133">Transmembrane helix</keyword>
<organism evidence="9 10">
    <name type="scientific">Pythium oligandrum</name>
    <name type="common">Mycoparasitic fungus</name>
    <dbReference type="NCBI Taxonomy" id="41045"/>
    <lineage>
        <taxon>Eukaryota</taxon>
        <taxon>Sar</taxon>
        <taxon>Stramenopiles</taxon>
        <taxon>Oomycota</taxon>
        <taxon>Peronosporomycetes</taxon>
        <taxon>Pythiales</taxon>
        <taxon>Pythiaceae</taxon>
        <taxon>Pythium</taxon>
    </lineage>
</organism>
<keyword evidence="3" id="KW-0813">Transport</keyword>
<feature type="transmembrane region" description="Helical" evidence="8">
    <location>
        <begin position="345"/>
        <end position="364"/>
    </location>
</feature>
<dbReference type="Pfam" id="PF00474">
    <property type="entry name" value="SSF"/>
    <property type="match status" value="1"/>
</dbReference>
<feature type="transmembrane region" description="Helical" evidence="8">
    <location>
        <begin position="370"/>
        <end position="389"/>
    </location>
</feature>
<dbReference type="PROSITE" id="PS50283">
    <property type="entry name" value="NA_SOLUT_SYMP_3"/>
    <property type="match status" value="1"/>
</dbReference>
<evidence type="ECO:0000256" key="7">
    <source>
        <dbReference type="RuleBase" id="RU362091"/>
    </source>
</evidence>
<feature type="transmembrane region" description="Helical" evidence="8">
    <location>
        <begin position="265"/>
        <end position="289"/>
    </location>
</feature>
<feature type="transmembrane region" description="Helical" evidence="8">
    <location>
        <begin position="6"/>
        <end position="25"/>
    </location>
</feature>
<reference evidence="9" key="1">
    <citation type="submission" date="2019-03" db="EMBL/GenBank/DDBJ databases">
        <title>Long read genome sequence of the mycoparasitic Pythium oligandrum ATCC 38472 isolated from sugarbeet rhizosphere.</title>
        <authorList>
            <person name="Gaulin E."/>
        </authorList>
    </citation>
    <scope>NUCLEOTIDE SEQUENCE</scope>
    <source>
        <strain evidence="9">ATCC 38472_TT</strain>
    </source>
</reference>
<keyword evidence="4 8" id="KW-0812">Transmembrane</keyword>
<name>A0A8K1FFX3_PYTOL</name>
<evidence type="ECO:0000256" key="1">
    <source>
        <dbReference type="ARBA" id="ARBA00004141"/>
    </source>
</evidence>
<dbReference type="PANTHER" id="PTHR48086:SF10">
    <property type="entry name" value="AGR155CP"/>
    <property type="match status" value="1"/>
</dbReference>
<dbReference type="Gene3D" id="1.20.1730.10">
    <property type="entry name" value="Sodium/glucose cotransporter"/>
    <property type="match status" value="1"/>
</dbReference>
<dbReference type="EMBL" id="SPLM01000112">
    <property type="protein sequence ID" value="TMW58097.1"/>
    <property type="molecule type" value="Genomic_DNA"/>
</dbReference>
<feature type="transmembrane region" description="Helical" evidence="8">
    <location>
        <begin position="46"/>
        <end position="67"/>
    </location>
</feature>
<protein>
    <submittedName>
        <fullName evidence="9">Uncharacterized protein</fullName>
    </submittedName>
</protein>
<comment type="caution">
    <text evidence="9">The sequence shown here is derived from an EMBL/GenBank/DDBJ whole genome shotgun (WGS) entry which is preliminary data.</text>
</comment>
<comment type="similarity">
    <text evidence="2 7">Belongs to the sodium:solute symporter (SSF) (TC 2.A.21) family.</text>
</comment>
<evidence type="ECO:0000256" key="3">
    <source>
        <dbReference type="ARBA" id="ARBA00022448"/>
    </source>
</evidence>
<dbReference type="GO" id="GO:0015606">
    <property type="term" value="F:spermidine transmembrane transporter activity"/>
    <property type="evidence" value="ECO:0007669"/>
    <property type="project" value="TreeGrafter"/>
</dbReference>
<evidence type="ECO:0000256" key="5">
    <source>
        <dbReference type="ARBA" id="ARBA00022989"/>
    </source>
</evidence>
<keyword evidence="10" id="KW-1185">Reference proteome</keyword>
<evidence type="ECO:0000313" key="10">
    <source>
        <dbReference type="Proteomes" id="UP000794436"/>
    </source>
</evidence>
<comment type="subcellular location">
    <subcellularLocation>
        <location evidence="1">Membrane</location>
        <topology evidence="1">Multi-pass membrane protein</topology>
    </subcellularLocation>
</comment>
<feature type="transmembrane region" description="Helical" evidence="8">
    <location>
        <begin position="309"/>
        <end position="333"/>
    </location>
</feature>
<keyword evidence="6 8" id="KW-0472">Membrane</keyword>
<evidence type="ECO:0000256" key="2">
    <source>
        <dbReference type="ARBA" id="ARBA00006434"/>
    </source>
</evidence>
<evidence type="ECO:0000256" key="8">
    <source>
        <dbReference type="SAM" id="Phobius"/>
    </source>
</evidence>
<dbReference type="AlphaFoldDB" id="A0A8K1FFX3"/>
<feature type="transmembrane region" description="Helical" evidence="8">
    <location>
        <begin position="79"/>
        <end position="100"/>
    </location>
</feature>
<proteinExistence type="inferred from homology"/>
<feature type="transmembrane region" description="Helical" evidence="8">
    <location>
        <begin position="219"/>
        <end position="244"/>
    </location>
</feature>
<gene>
    <name evidence="9" type="ORF">Poli38472_011685</name>
</gene>